<comment type="caution">
    <text evidence="2">The sequence shown here is derived from an EMBL/GenBank/DDBJ whole genome shotgun (WGS) entry which is preliminary data.</text>
</comment>
<dbReference type="RefSeq" id="WP_146218791.1">
    <property type="nucleotide sequence ID" value="NZ_QJKB01000001.1"/>
</dbReference>
<name>A0A318JGS7_9BURK</name>
<evidence type="ECO:0000313" key="2">
    <source>
        <dbReference type="EMBL" id="PXX47707.1"/>
    </source>
</evidence>
<sequence length="408" mass="42144">MKPALSLGFCFSTVLLAACGGGTGTSVNSGVVTPVIGLTLSGTAATGMALSGAPVNAKCRTGSGTTTTASDGTYSLAIAGGVLPCVLQVNNAADNKKLHAIAINAGVVNLTPLTDMLSTRLMRTDMSGVFSNPDIAAVEKAVTVESIKQAQADVSLALSSYVDVSKLTDFYGTPLKAATAANTTAGDAQDKLLDALKAKMTAAQQGQALDLLARASAVGVVVDNAEPGFKPALELLPMTATVATNGKLSFSAVTNYPANVRYIRQPVKWTVVESDGGSISLNGEYTAPDKAGVYHVKVQREDFPALSAVATVTVGSTPAPVFTPYLNVAAKSVSLKPGAQHFFAAGINYPPGIYYIRQPVTWTLVEANAGAIDILGSYTAPMQPGVYHVRVQRDDFPELMVLVEVIVS</sequence>
<keyword evidence="1" id="KW-0732">Signal</keyword>
<reference evidence="2 3" key="1">
    <citation type="submission" date="2018-05" db="EMBL/GenBank/DDBJ databases">
        <title>Genomic Encyclopedia of Type Strains, Phase IV (KMG-IV): sequencing the most valuable type-strain genomes for metagenomic binning, comparative biology and taxonomic classification.</title>
        <authorList>
            <person name="Goeker M."/>
        </authorList>
    </citation>
    <scope>NUCLEOTIDE SEQUENCE [LARGE SCALE GENOMIC DNA]</scope>
    <source>
        <strain evidence="2 3">DSM 19792</strain>
    </source>
</reference>
<accession>A0A318JGS7</accession>
<dbReference type="Proteomes" id="UP000247792">
    <property type="component" value="Unassembled WGS sequence"/>
</dbReference>
<protein>
    <recommendedName>
        <fullName evidence="4">Carboxypeptidase regulatory-like domain-containing protein</fullName>
    </recommendedName>
</protein>
<dbReference type="OrthoDB" id="9758386at2"/>
<dbReference type="EMBL" id="QJKB01000001">
    <property type="protein sequence ID" value="PXX47707.1"/>
    <property type="molecule type" value="Genomic_DNA"/>
</dbReference>
<feature type="signal peptide" evidence="1">
    <location>
        <begin position="1"/>
        <end position="17"/>
    </location>
</feature>
<evidence type="ECO:0000313" key="3">
    <source>
        <dbReference type="Proteomes" id="UP000247792"/>
    </source>
</evidence>
<dbReference type="PROSITE" id="PS51257">
    <property type="entry name" value="PROKAR_LIPOPROTEIN"/>
    <property type="match status" value="1"/>
</dbReference>
<feature type="chain" id="PRO_5016272582" description="Carboxypeptidase regulatory-like domain-containing protein" evidence="1">
    <location>
        <begin position="18"/>
        <end position="408"/>
    </location>
</feature>
<evidence type="ECO:0000256" key="1">
    <source>
        <dbReference type="SAM" id="SignalP"/>
    </source>
</evidence>
<keyword evidence="3" id="KW-1185">Reference proteome</keyword>
<dbReference type="AlphaFoldDB" id="A0A318JGS7"/>
<organism evidence="2 3">
    <name type="scientific">Undibacterium pigrum</name>
    <dbReference type="NCBI Taxonomy" id="401470"/>
    <lineage>
        <taxon>Bacteria</taxon>
        <taxon>Pseudomonadati</taxon>
        <taxon>Pseudomonadota</taxon>
        <taxon>Betaproteobacteria</taxon>
        <taxon>Burkholderiales</taxon>
        <taxon>Oxalobacteraceae</taxon>
        <taxon>Undibacterium</taxon>
    </lineage>
</organism>
<evidence type="ECO:0008006" key="4">
    <source>
        <dbReference type="Google" id="ProtNLM"/>
    </source>
</evidence>
<gene>
    <name evidence="2" type="ORF">DFR42_1011304</name>
</gene>
<proteinExistence type="predicted"/>